<dbReference type="InterPro" id="IPR009061">
    <property type="entry name" value="DNA-bd_dom_put_sf"/>
</dbReference>
<reference evidence="4 5" key="1">
    <citation type="submission" date="2013-08" db="EMBL/GenBank/DDBJ databases">
        <authorList>
            <person name="Weinstock G."/>
            <person name="Sodergren E."/>
            <person name="Wylie T."/>
            <person name="Fulton L."/>
            <person name="Fulton R."/>
            <person name="Fronick C."/>
            <person name="O'Laughlin M."/>
            <person name="Godfrey J."/>
            <person name="Miner T."/>
            <person name="Herter B."/>
            <person name="Appelbaum E."/>
            <person name="Cordes M."/>
            <person name="Lek S."/>
            <person name="Wollam A."/>
            <person name="Pepin K.H."/>
            <person name="Palsikar V.B."/>
            <person name="Mitreva M."/>
            <person name="Wilson R.K."/>
        </authorList>
    </citation>
    <scope>NUCLEOTIDE SEQUENCE [LARGE SCALE GENOMIC DNA]</scope>
    <source>
        <strain evidence="4 5">ATCC BAA-474</strain>
    </source>
</reference>
<dbReference type="InterPro" id="IPR000551">
    <property type="entry name" value="MerR-type_HTH_dom"/>
</dbReference>
<evidence type="ECO:0000313" key="5">
    <source>
        <dbReference type="Proteomes" id="UP000017081"/>
    </source>
</evidence>
<dbReference type="HOGENOM" id="CLU_060077_8_3_0"/>
<dbReference type="eggNOG" id="COG0789">
    <property type="taxonomic scope" value="Bacteria"/>
</dbReference>
<dbReference type="SUPFAM" id="SSF46955">
    <property type="entry name" value="Putative DNA-binding domain"/>
    <property type="match status" value="1"/>
</dbReference>
<dbReference type="GO" id="GO:0003700">
    <property type="term" value="F:DNA-binding transcription factor activity"/>
    <property type="evidence" value="ECO:0007669"/>
    <property type="project" value="InterPro"/>
</dbReference>
<dbReference type="Proteomes" id="UP000017081">
    <property type="component" value="Unassembled WGS sequence"/>
</dbReference>
<dbReference type="PANTHER" id="PTHR30204:SF82">
    <property type="entry name" value="TRANSCRIPTIONAL REGULATOR, MERR FAMILY"/>
    <property type="match status" value="1"/>
</dbReference>
<dbReference type="CDD" id="cd01109">
    <property type="entry name" value="HTH_YyaN"/>
    <property type="match status" value="1"/>
</dbReference>
<name>U7V7Z7_9FUSO</name>
<dbReference type="GO" id="GO:0003677">
    <property type="term" value="F:DNA binding"/>
    <property type="evidence" value="ECO:0007669"/>
    <property type="project" value="UniProtKB-KW"/>
</dbReference>
<proteinExistence type="predicted"/>
<dbReference type="PANTHER" id="PTHR30204">
    <property type="entry name" value="REDOX-CYCLING DRUG-SENSING TRANSCRIPTIONAL ACTIVATOR SOXR"/>
    <property type="match status" value="1"/>
</dbReference>
<accession>U7V7Z7</accession>
<evidence type="ECO:0000313" key="4">
    <source>
        <dbReference type="EMBL" id="ERT66918.1"/>
    </source>
</evidence>
<evidence type="ECO:0000256" key="2">
    <source>
        <dbReference type="SAM" id="Coils"/>
    </source>
</evidence>
<keyword evidence="2" id="KW-0175">Coiled coil</keyword>
<dbReference type="Gene3D" id="1.10.1660.10">
    <property type="match status" value="1"/>
</dbReference>
<dbReference type="PROSITE" id="PS50937">
    <property type="entry name" value="HTH_MERR_2"/>
    <property type="match status" value="1"/>
</dbReference>
<evidence type="ECO:0000256" key="1">
    <source>
        <dbReference type="ARBA" id="ARBA00023125"/>
    </source>
</evidence>
<keyword evidence="5" id="KW-1185">Reference proteome</keyword>
<evidence type="ECO:0000259" key="3">
    <source>
        <dbReference type="PROSITE" id="PS50937"/>
    </source>
</evidence>
<dbReference type="RefSeq" id="WP_023052010.1">
    <property type="nucleotide sequence ID" value="NZ_CP173065.2"/>
</dbReference>
<dbReference type="EMBL" id="AXZF01000126">
    <property type="protein sequence ID" value="ERT66918.1"/>
    <property type="molecule type" value="Genomic_DNA"/>
</dbReference>
<protein>
    <submittedName>
        <fullName evidence="4">Putative HTH-type transcriptional regulator AdhR</fullName>
    </submittedName>
</protein>
<feature type="domain" description="HTH merR-type" evidence="3">
    <location>
        <begin position="1"/>
        <end position="70"/>
    </location>
</feature>
<keyword evidence="1" id="KW-0238">DNA-binding</keyword>
<dbReference type="AlphaFoldDB" id="U7V7Z7"/>
<dbReference type="InterPro" id="IPR047057">
    <property type="entry name" value="MerR_fam"/>
</dbReference>
<dbReference type="Pfam" id="PF13411">
    <property type="entry name" value="MerR_1"/>
    <property type="match status" value="1"/>
</dbReference>
<feature type="coiled-coil region" evidence="2">
    <location>
        <begin position="82"/>
        <end position="116"/>
    </location>
</feature>
<organism evidence="4 5">
    <name type="scientific">Cetobacterium somerae ATCC BAA-474</name>
    <dbReference type="NCBI Taxonomy" id="1319815"/>
    <lineage>
        <taxon>Bacteria</taxon>
        <taxon>Fusobacteriati</taxon>
        <taxon>Fusobacteriota</taxon>
        <taxon>Fusobacteriia</taxon>
        <taxon>Fusobacteriales</taxon>
        <taxon>Fusobacteriaceae</taxon>
        <taxon>Cetobacterium</taxon>
    </lineage>
</organism>
<dbReference type="SMART" id="SM00422">
    <property type="entry name" value="HTH_MERR"/>
    <property type="match status" value="1"/>
</dbReference>
<gene>
    <name evidence="4" type="ORF">HMPREF0202_02481</name>
</gene>
<sequence length="121" mass="14129">MYSIKTVSEMVGLSSHTIRYYDKCGLMPYIARNKNGIRSFSQDDIFWIEIIKCLKNTGMTIEDIKSIVDLSLKGDQTKEERLAILLEHRKKILEQIEELNNNLKKLDLKIAWYENNSISCK</sequence>
<dbReference type="STRING" id="1319815.HMPREF0202_02481"/>
<comment type="caution">
    <text evidence="4">The sequence shown here is derived from an EMBL/GenBank/DDBJ whole genome shotgun (WGS) entry which is preliminary data.</text>
</comment>